<comment type="subunit">
    <text evidence="3 11">The type I restriction/modification system is composed of three polypeptides R, M and S.</text>
</comment>
<dbReference type="EC" id="3.1.21.3" evidence="11"/>
<dbReference type="InterPro" id="IPR004473">
    <property type="entry name" value="Restrct_endonuc_typeI_HsdR"/>
</dbReference>
<keyword evidence="13" id="KW-0347">Helicase</keyword>
<dbReference type="Pfam" id="PF04313">
    <property type="entry name" value="HSDR_N"/>
    <property type="match status" value="1"/>
</dbReference>
<evidence type="ECO:0000256" key="6">
    <source>
        <dbReference type="ARBA" id="ARBA00022747"/>
    </source>
</evidence>
<keyword evidence="9 11" id="KW-0067">ATP-binding</keyword>
<evidence type="ECO:0000256" key="7">
    <source>
        <dbReference type="ARBA" id="ARBA00022759"/>
    </source>
</evidence>
<dbReference type="RefSeq" id="WP_317642527.1">
    <property type="nucleotide sequence ID" value="NZ_AP026800.1"/>
</dbReference>
<evidence type="ECO:0000256" key="5">
    <source>
        <dbReference type="ARBA" id="ARBA00022741"/>
    </source>
</evidence>
<name>A0ABM8BDM9_9BIFI</name>
<dbReference type="InterPro" id="IPR014001">
    <property type="entry name" value="Helicase_ATP-bd"/>
</dbReference>
<dbReference type="PANTHER" id="PTHR30195:SF16">
    <property type="entry name" value="TYPE I RESTRICTION ENZYME ENDONUCLEASE SUBUNIT"/>
    <property type="match status" value="1"/>
</dbReference>
<evidence type="ECO:0000256" key="1">
    <source>
        <dbReference type="ARBA" id="ARBA00000851"/>
    </source>
</evidence>
<evidence type="ECO:0000313" key="14">
    <source>
        <dbReference type="Proteomes" id="UP001321748"/>
    </source>
</evidence>
<sequence length="1041" mass="118803">MDNELDFEKELINYLETLGGAKQWEYMKNIKTIDGLWENFREILNRNNADKLNGQLLTDSEFAQVKKVICDLKSPYEAGRWIYGMNGVTQVEVERDDRIDGRSGGHVYLTVFDQSNVGAGNTIYQIVNQVERPHALPGRKNRRFDTTLLINGLPILQIEEKSDHHKALEALEQMHQYIDEYAFTDIYSTVQILIGMTPHEALYMANTDSQSFNTDFAFRWQRESDSYPVWDWREFCNLMLSIPMAHQMSTNYMILDGDPKHKNLMVMRPYQVYATRKVINSLKSHMFGTDKQEIGYIWHTTGSGKTISSFKTAWLASRLPGIDKVVFLVDRVALTSQTFDKYRAYDPDASDETLNGVVSDTANTGVLARKLRSRQQSNSIIVTSIQKLDRLCKRDSFSAPNQKIVFIVDEAHRSTNGDMLKRVKKSFPLSAWVGYTGTPAFEGDLTHQAFGNLLHAYTIREAIADKNVLGFKVDFQNTLEKSEIKEQLLPELLHQKYPSWDEDAIESKIARMDPDEVDTYIDSGIYDCNPKHVEQVVDDIVKNWRNRSKEGKYSAILTTHVGGMKPSIPMALQYFDQFQKKNEELKAIGKYPLNVAVTFSYATDNSAQQLDNNKGLRAAMEVYNKTFGMSFNDQTVDGYFEDVMTRLRGESEGPKLDIAIVVDQLLTGYDAPKVNTLYVDRTLAGANLIQAYSRTNRIENNRDKPWGRIVNFRWPETSKRLMDAALSVYANKDSALVQGPIGVEGLDGVLAKPYKKMVGEAQEIVQDIKQISDGFMILPPSESAKQELADLISKYGSKISQLKQCTEYDYDQPEVLLKEIGISADDEEWVTTVAKNELKRWAEEQSEPLDLSMLDFSIERVAEIRINYDYIQELLAQLLNEVHEGQDEAAAETYDTFVRATDQMDDRHLADQMRTTADAAMQGSTVAEVYPVQADAIASIVQEYTAKNKRQAILAFKRKWGLVDIPSANSLIEHMLQRHILHSDDIRDGSELEQLLADAVADRIYQQDAEDEFVRSLSPVKYHNQFYKEFSKFADYVVEHY</sequence>
<keyword evidence="5 11" id="KW-0547">Nucleotide-binding</keyword>
<keyword evidence="8 11" id="KW-0378">Hydrolase</keyword>
<evidence type="ECO:0000256" key="11">
    <source>
        <dbReference type="RuleBase" id="RU364115"/>
    </source>
</evidence>
<dbReference type="CDD" id="cd22332">
    <property type="entry name" value="HsdR_N"/>
    <property type="match status" value="1"/>
</dbReference>
<keyword evidence="10 11" id="KW-0238">DNA-binding</keyword>
<comment type="function">
    <text evidence="11">Subunit R is required for both nuclease and ATPase activities, but not for modification.</text>
</comment>
<dbReference type="Pfam" id="PF18766">
    <property type="entry name" value="SWI2_SNF2"/>
    <property type="match status" value="1"/>
</dbReference>
<dbReference type="InterPro" id="IPR040980">
    <property type="entry name" value="SWI2_SNF2"/>
</dbReference>
<evidence type="ECO:0000259" key="12">
    <source>
        <dbReference type="PROSITE" id="PS51192"/>
    </source>
</evidence>
<reference evidence="13 14" key="1">
    <citation type="journal article" date="2023" name="Microbiol. Spectr.">
        <title>Symbiosis of Carpenter Bees with Uncharacterized Lactic Acid Bacteria Showing NAD Auxotrophy.</title>
        <authorList>
            <person name="Kawasaki S."/>
            <person name="Ozawa K."/>
            <person name="Mori T."/>
            <person name="Yamamoto A."/>
            <person name="Ito M."/>
            <person name="Ohkuma M."/>
            <person name="Sakamoto M."/>
            <person name="Matsutani M."/>
        </authorList>
    </citation>
    <scope>NUCLEOTIDE SEQUENCE [LARGE SCALE GENOMIC DNA]</scope>
    <source>
        <strain evidence="13 14">KimH</strain>
    </source>
</reference>
<evidence type="ECO:0000256" key="4">
    <source>
        <dbReference type="ARBA" id="ARBA00022722"/>
    </source>
</evidence>
<dbReference type="PROSITE" id="PS51192">
    <property type="entry name" value="HELICASE_ATP_BIND_1"/>
    <property type="match status" value="1"/>
</dbReference>
<dbReference type="SMART" id="SM00487">
    <property type="entry name" value="DEXDc"/>
    <property type="match status" value="1"/>
</dbReference>
<evidence type="ECO:0000256" key="10">
    <source>
        <dbReference type="ARBA" id="ARBA00023125"/>
    </source>
</evidence>
<accession>A0ABM8BDM9</accession>
<dbReference type="Gene3D" id="3.40.50.300">
    <property type="entry name" value="P-loop containing nucleotide triphosphate hydrolases"/>
    <property type="match status" value="2"/>
</dbReference>
<dbReference type="Proteomes" id="UP001321748">
    <property type="component" value="Chromosome"/>
</dbReference>
<evidence type="ECO:0000256" key="3">
    <source>
        <dbReference type="ARBA" id="ARBA00011296"/>
    </source>
</evidence>
<dbReference type="InterPro" id="IPR027417">
    <property type="entry name" value="P-loop_NTPase"/>
</dbReference>
<dbReference type="EMBL" id="AP026800">
    <property type="protein sequence ID" value="BDR55023.1"/>
    <property type="molecule type" value="Genomic_DNA"/>
</dbReference>
<dbReference type="InterPro" id="IPR051268">
    <property type="entry name" value="Type-I_R_enzyme_R_subunit"/>
</dbReference>
<keyword evidence="14" id="KW-1185">Reference proteome</keyword>
<dbReference type="PANTHER" id="PTHR30195">
    <property type="entry name" value="TYPE I SITE-SPECIFIC DEOXYRIBONUCLEASE PROTEIN SUBUNIT M AND R"/>
    <property type="match status" value="1"/>
</dbReference>
<evidence type="ECO:0000256" key="8">
    <source>
        <dbReference type="ARBA" id="ARBA00022801"/>
    </source>
</evidence>
<protein>
    <recommendedName>
        <fullName evidence="11">Type I restriction enzyme endonuclease subunit</fullName>
        <shortName evidence="11">R protein</shortName>
        <ecNumber evidence="11">3.1.21.3</ecNumber>
    </recommendedName>
</protein>
<dbReference type="InterPro" id="IPR022625">
    <property type="entry name" value="TypeI_RM_Rsu_C"/>
</dbReference>
<comment type="catalytic activity">
    <reaction evidence="1 11">
        <text>Endonucleolytic cleavage of DNA to give random double-stranded fragments with terminal 5'-phosphates, ATP is simultaneously hydrolyzed.</text>
        <dbReference type="EC" id="3.1.21.3"/>
    </reaction>
</comment>
<feature type="domain" description="Helicase ATP-binding" evidence="12">
    <location>
        <begin position="286"/>
        <end position="457"/>
    </location>
</feature>
<dbReference type="GO" id="GO:0004386">
    <property type="term" value="F:helicase activity"/>
    <property type="evidence" value="ECO:0007669"/>
    <property type="project" value="UniProtKB-KW"/>
</dbReference>
<evidence type="ECO:0000256" key="9">
    <source>
        <dbReference type="ARBA" id="ARBA00022840"/>
    </source>
</evidence>
<proteinExistence type="inferred from homology"/>
<dbReference type="InterPro" id="IPR055180">
    <property type="entry name" value="HsdR_RecA-like_helicase_dom_2"/>
</dbReference>
<dbReference type="SUPFAM" id="SSF52540">
    <property type="entry name" value="P-loop containing nucleoside triphosphate hydrolases"/>
    <property type="match status" value="2"/>
</dbReference>
<dbReference type="CDD" id="cd18800">
    <property type="entry name" value="SF2_C_EcoR124I-like"/>
    <property type="match status" value="1"/>
</dbReference>
<comment type="similarity">
    <text evidence="2 11">Belongs to the HsdR family.</text>
</comment>
<dbReference type="NCBIfam" id="TIGR00348">
    <property type="entry name" value="hsdR"/>
    <property type="match status" value="1"/>
</dbReference>
<evidence type="ECO:0000313" key="13">
    <source>
        <dbReference type="EMBL" id="BDR55023.1"/>
    </source>
</evidence>
<dbReference type="Pfam" id="PF12008">
    <property type="entry name" value="EcoR124_C"/>
    <property type="match status" value="1"/>
</dbReference>
<keyword evidence="4" id="KW-0540">Nuclease</keyword>
<dbReference type="InterPro" id="IPR007409">
    <property type="entry name" value="Restrct_endonuc_type1_HsdR_N"/>
</dbReference>
<keyword evidence="6 11" id="KW-0680">Restriction system</keyword>
<keyword evidence="7" id="KW-0255">Endonuclease</keyword>
<evidence type="ECO:0000256" key="2">
    <source>
        <dbReference type="ARBA" id="ARBA00008598"/>
    </source>
</evidence>
<organism evidence="13 14">
    <name type="scientific">Bombiscardovia apis</name>
    <dbReference type="NCBI Taxonomy" id="2932182"/>
    <lineage>
        <taxon>Bacteria</taxon>
        <taxon>Bacillati</taxon>
        <taxon>Actinomycetota</taxon>
        <taxon>Actinomycetes</taxon>
        <taxon>Bifidobacteriales</taxon>
        <taxon>Bifidobacteriaceae</taxon>
        <taxon>Bombiscardovia</taxon>
    </lineage>
</organism>
<dbReference type="Gene3D" id="3.90.1570.50">
    <property type="match status" value="1"/>
</dbReference>
<gene>
    <name evidence="13" type="ORF">KIMH_11340</name>
</gene>
<dbReference type="Pfam" id="PF22679">
    <property type="entry name" value="T1R_D3-like"/>
    <property type="match status" value="1"/>
</dbReference>